<dbReference type="Proteomes" id="UP001179280">
    <property type="component" value="Unassembled WGS sequence"/>
</dbReference>
<proteinExistence type="predicted"/>
<comment type="caution">
    <text evidence="2">The sequence shown here is derived from an EMBL/GenBank/DDBJ whole genome shotgun (WGS) entry which is preliminary data.</text>
</comment>
<gene>
    <name evidence="2" type="ORF">JOC54_000166</name>
</gene>
<feature type="transmembrane region" description="Helical" evidence="1">
    <location>
        <begin position="5"/>
        <end position="20"/>
    </location>
</feature>
<keyword evidence="1" id="KW-1133">Transmembrane helix</keyword>
<evidence type="ECO:0000313" key="2">
    <source>
        <dbReference type="EMBL" id="MBM7836935.1"/>
    </source>
</evidence>
<accession>A0ABS2SN54</accession>
<keyword evidence="1" id="KW-0472">Membrane</keyword>
<organism evidence="2 3">
    <name type="scientific">Shouchella xiaoxiensis</name>
    <dbReference type="NCBI Taxonomy" id="766895"/>
    <lineage>
        <taxon>Bacteria</taxon>
        <taxon>Bacillati</taxon>
        <taxon>Bacillota</taxon>
        <taxon>Bacilli</taxon>
        <taxon>Bacillales</taxon>
        <taxon>Bacillaceae</taxon>
        <taxon>Shouchella</taxon>
    </lineage>
</organism>
<evidence type="ECO:0000256" key="1">
    <source>
        <dbReference type="SAM" id="Phobius"/>
    </source>
</evidence>
<dbReference type="EMBL" id="JAFBCV010000001">
    <property type="protein sequence ID" value="MBM7836935.1"/>
    <property type="molecule type" value="Genomic_DNA"/>
</dbReference>
<sequence>MFIDILAIVLALGLLIFLAYRGYPVIIIAPLVTLLAVVLSGGALLPSYTETYMTNAAN</sequence>
<keyword evidence="3" id="KW-1185">Reference proteome</keyword>
<evidence type="ECO:0000313" key="3">
    <source>
        <dbReference type="Proteomes" id="UP001179280"/>
    </source>
</evidence>
<name>A0ABS2SN54_9BACI</name>
<feature type="transmembrane region" description="Helical" evidence="1">
    <location>
        <begin position="26"/>
        <end position="45"/>
    </location>
</feature>
<keyword evidence="1" id="KW-0812">Transmembrane</keyword>
<protein>
    <submittedName>
        <fullName evidence="2">H+/gluconate symporter-like permease</fullName>
    </submittedName>
</protein>
<reference evidence="2" key="1">
    <citation type="submission" date="2021-01" db="EMBL/GenBank/DDBJ databases">
        <title>Genomic Encyclopedia of Type Strains, Phase IV (KMG-IV): sequencing the most valuable type-strain genomes for metagenomic binning, comparative biology and taxonomic classification.</title>
        <authorList>
            <person name="Goeker M."/>
        </authorList>
    </citation>
    <scope>NUCLEOTIDE SEQUENCE</scope>
    <source>
        <strain evidence="2">DSM 21943</strain>
    </source>
</reference>